<protein>
    <submittedName>
        <fullName evidence="2">Glycerophosphodiester phosphodiesterase family protein</fullName>
    </submittedName>
</protein>
<dbReference type="EMBL" id="BAABFN010000004">
    <property type="protein sequence ID" value="GAA4311199.1"/>
    <property type="molecule type" value="Genomic_DNA"/>
</dbReference>
<feature type="domain" description="GP-PDE" evidence="1">
    <location>
        <begin position="52"/>
        <end position="316"/>
    </location>
</feature>
<proteinExistence type="predicted"/>
<comment type="caution">
    <text evidence="2">The sequence shown here is derived from an EMBL/GenBank/DDBJ whole genome shotgun (WGS) entry which is preliminary data.</text>
</comment>
<evidence type="ECO:0000259" key="1">
    <source>
        <dbReference type="PROSITE" id="PS51704"/>
    </source>
</evidence>
<evidence type="ECO:0000313" key="3">
    <source>
        <dbReference type="Proteomes" id="UP001501207"/>
    </source>
</evidence>
<keyword evidence="3" id="KW-1185">Reference proteome</keyword>
<dbReference type="PROSITE" id="PS51704">
    <property type="entry name" value="GP_PDE"/>
    <property type="match status" value="1"/>
</dbReference>
<dbReference type="RefSeq" id="WP_344978822.1">
    <property type="nucleotide sequence ID" value="NZ_BAABFN010000004.1"/>
</dbReference>
<evidence type="ECO:0000313" key="2">
    <source>
        <dbReference type="EMBL" id="GAA4311199.1"/>
    </source>
</evidence>
<gene>
    <name evidence="2" type="ORF">GCM10023143_20180</name>
</gene>
<dbReference type="InterPro" id="IPR017946">
    <property type="entry name" value="PLC-like_Pdiesterase_TIM-brl"/>
</dbReference>
<sequence>MLIFENRFIRTLGILLCLATGLGAQAQTIHVLKFRSVADTKAYFRYDGPDATIISGHRGGAIKGYPENCIPTFEHTLSATPAMFEIDPHLTGDSGIILMHDPSLERTTTGHGRLNKYTLAQVQQLQLKDAEGSPTPYHPETLEEAIRWSIGKTVINLDVKDVPLYRKADLVKKYNAFAYVIFTIHDAKEAKFFYDFDHRSLFSAWVLTPEALAEYEKTGIPWSNFLIAYVGPEITDKNRDLCKQLHRRHIKVMIGAGPSYDKLDTPEARAEAYRQSVKDGADIIESDRPIEVAEAIRGGYPAKSRLYKYQGTKKLK</sequence>
<dbReference type="Proteomes" id="UP001501207">
    <property type="component" value="Unassembled WGS sequence"/>
</dbReference>
<accession>A0ABP8FUK8</accession>
<reference evidence="3" key="1">
    <citation type="journal article" date="2019" name="Int. J. Syst. Evol. Microbiol.">
        <title>The Global Catalogue of Microorganisms (GCM) 10K type strain sequencing project: providing services to taxonomists for standard genome sequencing and annotation.</title>
        <authorList>
            <consortium name="The Broad Institute Genomics Platform"/>
            <consortium name="The Broad Institute Genome Sequencing Center for Infectious Disease"/>
            <person name="Wu L."/>
            <person name="Ma J."/>
        </authorList>
    </citation>
    <scope>NUCLEOTIDE SEQUENCE [LARGE SCALE GENOMIC DNA]</scope>
    <source>
        <strain evidence="3">JCM 17664</strain>
    </source>
</reference>
<dbReference type="Pfam" id="PF03009">
    <property type="entry name" value="GDPD"/>
    <property type="match status" value="1"/>
</dbReference>
<dbReference type="PANTHER" id="PTHR46320">
    <property type="entry name" value="GLYCEROPHOSPHODIESTER PHOSPHODIESTERASE 1"/>
    <property type="match status" value="1"/>
</dbReference>
<dbReference type="SUPFAM" id="SSF51695">
    <property type="entry name" value="PLC-like phosphodiesterases"/>
    <property type="match status" value="1"/>
</dbReference>
<dbReference type="InterPro" id="IPR030395">
    <property type="entry name" value="GP_PDE_dom"/>
</dbReference>
<organism evidence="2 3">
    <name type="scientific">Compostibacter hankyongensis</name>
    <dbReference type="NCBI Taxonomy" id="1007089"/>
    <lineage>
        <taxon>Bacteria</taxon>
        <taxon>Pseudomonadati</taxon>
        <taxon>Bacteroidota</taxon>
        <taxon>Chitinophagia</taxon>
        <taxon>Chitinophagales</taxon>
        <taxon>Chitinophagaceae</taxon>
        <taxon>Compostibacter</taxon>
    </lineage>
</organism>
<dbReference type="Gene3D" id="3.20.20.190">
    <property type="entry name" value="Phosphatidylinositol (PI) phosphodiesterase"/>
    <property type="match status" value="1"/>
</dbReference>
<dbReference type="PANTHER" id="PTHR46320:SF1">
    <property type="entry name" value="GLYCEROPHOSPHODIESTER PHOSPHODIESTERASE 1"/>
    <property type="match status" value="1"/>
</dbReference>
<name>A0ABP8FUK8_9BACT</name>
<dbReference type="CDD" id="cd08566">
    <property type="entry name" value="GDPD_AtGDE_like"/>
    <property type="match status" value="1"/>
</dbReference>